<organism evidence="1 2">
    <name type="scientific">Parastrongyloides trichosuri</name>
    <name type="common">Possum-specific nematode worm</name>
    <dbReference type="NCBI Taxonomy" id="131310"/>
    <lineage>
        <taxon>Eukaryota</taxon>
        <taxon>Metazoa</taxon>
        <taxon>Ecdysozoa</taxon>
        <taxon>Nematoda</taxon>
        <taxon>Chromadorea</taxon>
        <taxon>Rhabditida</taxon>
        <taxon>Tylenchina</taxon>
        <taxon>Panagrolaimomorpha</taxon>
        <taxon>Strongyloidoidea</taxon>
        <taxon>Strongyloididae</taxon>
        <taxon>Parastrongyloides</taxon>
    </lineage>
</organism>
<dbReference type="WBParaSite" id="PTRK_0001290900.1">
    <property type="protein sequence ID" value="PTRK_0001290900.1"/>
    <property type="gene ID" value="PTRK_0001290900"/>
</dbReference>
<accession>A0A0N4ZW73</accession>
<protein>
    <submittedName>
        <fullName evidence="2">Homeobox-containing protein</fullName>
    </submittedName>
</protein>
<proteinExistence type="predicted"/>
<sequence>MLPSNQDHNQRHITNFEDTYGSMGQKSYIMSNMCNQVLNMNNSYDEYGNVNNYIHQPQTYNDIYKTENINNHEKEQFIFNHFEPVNKSSHFLSIPVEEMIYDNTNNDYFRQSNNSADISTYMGQNLNCYTDSSHYYKKSHTDNNWINNIDDRDLYTGLQSFSLEDTMKYYDPNCEMIFECKNSSKYFPNIF</sequence>
<reference evidence="2" key="1">
    <citation type="submission" date="2017-02" db="UniProtKB">
        <authorList>
            <consortium name="WormBaseParasite"/>
        </authorList>
    </citation>
    <scope>IDENTIFICATION</scope>
</reference>
<keyword evidence="1" id="KW-1185">Reference proteome</keyword>
<dbReference type="Proteomes" id="UP000038045">
    <property type="component" value="Unplaced"/>
</dbReference>
<evidence type="ECO:0000313" key="1">
    <source>
        <dbReference type="Proteomes" id="UP000038045"/>
    </source>
</evidence>
<name>A0A0N4ZW73_PARTI</name>
<evidence type="ECO:0000313" key="2">
    <source>
        <dbReference type="WBParaSite" id="PTRK_0001290900.1"/>
    </source>
</evidence>
<dbReference type="AlphaFoldDB" id="A0A0N4ZW73"/>